<evidence type="ECO:0000313" key="2">
    <source>
        <dbReference type="EMBL" id="MBW0587095.1"/>
    </source>
</evidence>
<comment type="caution">
    <text evidence="2">The sequence shown here is derived from an EMBL/GenBank/DDBJ whole genome shotgun (WGS) entry which is preliminary data.</text>
</comment>
<dbReference type="Proteomes" id="UP000765509">
    <property type="component" value="Unassembled WGS sequence"/>
</dbReference>
<evidence type="ECO:0000256" key="1">
    <source>
        <dbReference type="SAM" id="MobiDB-lite"/>
    </source>
</evidence>
<evidence type="ECO:0000313" key="3">
    <source>
        <dbReference type="Proteomes" id="UP000765509"/>
    </source>
</evidence>
<keyword evidence="3" id="KW-1185">Reference proteome</keyword>
<gene>
    <name evidence="2" type="ORF">O181_126810</name>
</gene>
<dbReference type="AlphaFoldDB" id="A0A9Q3KXA2"/>
<protein>
    <submittedName>
        <fullName evidence="2">Uncharacterized protein</fullName>
    </submittedName>
</protein>
<feature type="region of interest" description="Disordered" evidence="1">
    <location>
        <begin position="1"/>
        <end position="21"/>
    </location>
</feature>
<sequence length="126" mass="14089">MLANKHTRNARLFSDPSDHMARGVPAQDALARTPLWSMMMKIFPSGNGHRDPKQANSNDSRQLALSRQVSICPPPLLGHHPMVTSLLDWSKVMIWPMKDGDCNRTLELGPIVTHGIQTPKQVFFPP</sequence>
<organism evidence="2 3">
    <name type="scientific">Austropuccinia psidii MF-1</name>
    <dbReference type="NCBI Taxonomy" id="1389203"/>
    <lineage>
        <taxon>Eukaryota</taxon>
        <taxon>Fungi</taxon>
        <taxon>Dikarya</taxon>
        <taxon>Basidiomycota</taxon>
        <taxon>Pucciniomycotina</taxon>
        <taxon>Pucciniomycetes</taxon>
        <taxon>Pucciniales</taxon>
        <taxon>Sphaerophragmiaceae</taxon>
        <taxon>Austropuccinia</taxon>
    </lineage>
</organism>
<accession>A0A9Q3KXA2</accession>
<dbReference type="EMBL" id="AVOT02125892">
    <property type="protein sequence ID" value="MBW0587095.1"/>
    <property type="molecule type" value="Genomic_DNA"/>
</dbReference>
<proteinExistence type="predicted"/>
<name>A0A9Q3KXA2_9BASI</name>
<reference evidence="2" key="1">
    <citation type="submission" date="2021-03" db="EMBL/GenBank/DDBJ databases">
        <title>Draft genome sequence of rust myrtle Austropuccinia psidii MF-1, a brazilian biotype.</title>
        <authorList>
            <person name="Quecine M.C."/>
            <person name="Pachon D.M.R."/>
            <person name="Bonatelli M.L."/>
            <person name="Correr F.H."/>
            <person name="Franceschini L.M."/>
            <person name="Leite T.F."/>
            <person name="Margarido G.R.A."/>
            <person name="Almeida C.A."/>
            <person name="Ferrarezi J.A."/>
            <person name="Labate C.A."/>
        </authorList>
    </citation>
    <scope>NUCLEOTIDE SEQUENCE</scope>
    <source>
        <strain evidence="2">MF-1</strain>
    </source>
</reference>